<keyword evidence="9 13" id="KW-1133">Transmembrane helix</keyword>
<evidence type="ECO:0000256" key="8">
    <source>
        <dbReference type="ARBA" id="ARBA00022692"/>
    </source>
</evidence>
<dbReference type="InterPro" id="IPR048279">
    <property type="entry name" value="MdtK-like"/>
</dbReference>
<keyword evidence="8 13" id="KW-0812">Transmembrane</keyword>
<evidence type="ECO:0000313" key="15">
    <source>
        <dbReference type="Proteomes" id="UP000234950"/>
    </source>
</evidence>
<dbReference type="OrthoDB" id="62420at2"/>
<feature type="transmembrane region" description="Helical" evidence="13">
    <location>
        <begin position="273"/>
        <end position="292"/>
    </location>
</feature>
<dbReference type="GO" id="GO:0005886">
    <property type="term" value="C:plasma membrane"/>
    <property type="evidence" value="ECO:0007669"/>
    <property type="project" value="UniProtKB-SubCell"/>
</dbReference>
<dbReference type="GO" id="GO:0015297">
    <property type="term" value="F:antiporter activity"/>
    <property type="evidence" value="ECO:0007669"/>
    <property type="project" value="UniProtKB-KW"/>
</dbReference>
<keyword evidence="6" id="KW-0050">Antiport</keyword>
<dbReference type="PANTHER" id="PTHR43298">
    <property type="entry name" value="MULTIDRUG RESISTANCE PROTEIN NORM-RELATED"/>
    <property type="match status" value="1"/>
</dbReference>
<dbReference type="CDD" id="cd13137">
    <property type="entry name" value="MATE_NorM_like"/>
    <property type="match status" value="1"/>
</dbReference>
<accession>A0A2N5HSM7</accession>
<dbReference type="PANTHER" id="PTHR43298:SF2">
    <property type="entry name" value="FMN_FAD EXPORTER YEEO-RELATED"/>
    <property type="match status" value="1"/>
</dbReference>
<evidence type="ECO:0000256" key="10">
    <source>
        <dbReference type="ARBA" id="ARBA00023065"/>
    </source>
</evidence>
<name>A0A2N5HSM7_9BACI</name>
<dbReference type="Pfam" id="PF01554">
    <property type="entry name" value="MatE"/>
    <property type="match status" value="2"/>
</dbReference>
<evidence type="ECO:0000256" key="11">
    <source>
        <dbReference type="ARBA" id="ARBA00023136"/>
    </source>
</evidence>
<dbReference type="RefSeq" id="WP_101646505.1">
    <property type="nucleotide sequence ID" value="NZ_PGVE01000017.1"/>
</dbReference>
<dbReference type="EMBL" id="PGVE01000017">
    <property type="protein sequence ID" value="PLS08487.1"/>
    <property type="molecule type" value="Genomic_DNA"/>
</dbReference>
<keyword evidence="7" id="KW-1003">Cell membrane</keyword>
<evidence type="ECO:0000256" key="13">
    <source>
        <dbReference type="SAM" id="Phobius"/>
    </source>
</evidence>
<feature type="transmembrane region" description="Helical" evidence="13">
    <location>
        <begin position="421"/>
        <end position="442"/>
    </location>
</feature>
<keyword evidence="5" id="KW-0813">Transport</keyword>
<comment type="subcellular location">
    <subcellularLocation>
        <location evidence="2">Cell membrane</location>
        <topology evidence="2">Multi-pass membrane protein</topology>
    </subcellularLocation>
</comment>
<evidence type="ECO:0000256" key="5">
    <source>
        <dbReference type="ARBA" id="ARBA00022448"/>
    </source>
</evidence>
<dbReference type="PIRSF" id="PIRSF006603">
    <property type="entry name" value="DinF"/>
    <property type="match status" value="1"/>
</dbReference>
<proteinExistence type="inferred from homology"/>
<protein>
    <recommendedName>
        <fullName evidence="4">Probable multidrug resistance protein NorM</fullName>
    </recommendedName>
    <alternativeName>
        <fullName evidence="12">Multidrug-efflux transporter</fullName>
    </alternativeName>
</protein>
<feature type="transmembrane region" description="Helical" evidence="13">
    <location>
        <begin position="150"/>
        <end position="172"/>
    </location>
</feature>
<comment type="similarity">
    <text evidence="3">Belongs to the multi antimicrobial extrusion (MATE) (TC 2.A.66.1) family.</text>
</comment>
<comment type="caution">
    <text evidence="14">The sequence shown here is derived from an EMBL/GenBank/DDBJ whole genome shotgun (WGS) entry which is preliminary data.</text>
</comment>
<evidence type="ECO:0000256" key="1">
    <source>
        <dbReference type="ARBA" id="ARBA00003408"/>
    </source>
</evidence>
<evidence type="ECO:0000313" key="14">
    <source>
        <dbReference type="EMBL" id="PLS08487.1"/>
    </source>
</evidence>
<feature type="transmembrane region" description="Helical" evidence="13">
    <location>
        <begin position="184"/>
        <end position="203"/>
    </location>
</feature>
<feature type="transmembrane region" description="Helical" evidence="13">
    <location>
        <begin position="74"/>
        <end position="94"/>
    </location>
</feature>
<evidence type="ECO:0000256" key="3">
    <source>
        <dbReference type="ARBA" id="ARBA00010199"/>
    </source>
</evidence>
<feature type="transmembrane region" description="Helical" evidence="13">
    <location>
        <begin position="331"/>
        <end position="354"/>
    </location>
</feature>
<reference evidence="14 15" key="1">
    <citation type="submission" date="2017-11" db="EMBL/GenBank/DDBJ databases">
        <title>Comparitive Functional Genomics of Dry Heat Resistant strains isolated from the Viking Spacecraft.</title>
        <authorList>
            <person name="Seuylemezian A."/>
            <person name="Cooper K."/>
            <person name="Vaishampayan P."/>
        </authorList>
    </citation>
    <scope>NUCLEOTIDE SEQUENCE [LARGE SCALE GENOMIC DNA]</scope>
    <source>
        <strain evidence="14 15">V32-6</strain>
    </source>
</reference>
<feature type="transmembrane region" description="Helical" evidence="13">
    <location>
        <begin position="106"/>
        <end position="130"/>
    </location>
</feature>
<dbReference type="Proteomes" id="UP000234950">
    <property type="component" value="Unassembled WGS sequence"/>
</dbReference>
<dbReference type="InterPro" id="IPR050222">
    <property type="entry name" value="MATE_MdtK"/>
</dbReference>
<dbReference type="GO" id="GO:0006811">
    <property type="term" value="P:monoatomic ion transport"/>
    <property type="evidence" value="ECO:0007669"/>
    <property type="project" value="UniProtKB-KW"/>
</dbReference>
<organism evidence="14 15">
    <name type="scientific">Neobacillus cucumis</name>
    <dbReference type="NCBI Taxonomy" id="1740721"/>
    <lineage>
        <taxon>Bacteria</taxon>
        <taxon>Bacillati</taxon>
        <taxon>Bacillota</taxon>
        <taxon>Bacilli</taxon>
        <taxon>Bacillales</taxon>
        <taxon>Bacillaceae</taxon>
        <taxon>Neobacillus</taxon>
    </lineage>
</organism>
<comment type="function">
    <text evidence="1">Multidrug efflux pump.</text>
</comment>
<gene>
    <name evidence="14" type="ORF">CVD27_03545</name>
</gene>
<dbReference type="InterPro" id="IPR002528">
    <property type="entry name" value="MATE_fam"/>
</dbReference>
<sequence>MNKLAVKIKPRTVFLLDKYFTGESMDYKKLFAIITPIFVDQAFLIIMSLLNTAMISSAGVDAVSAVSMVDSLNIFLVNVFIAVATGGTVMVAQYKGSGNPEMVSKTATQAISAVTIFSVVLAALVITFHTPTLNLLFGKAEENVFQYARIYLIGSCLSYPLIAIFQAVTGALRGVGETKPCLNLSLLMNVTNTILNILLIPIFKMGVEGLVISTIIARLLGVVAALIYIVRYNESIRFKLKNALHIDFSILKKVMFIGLPFAAEQLFFNGGKLLTQTFIVQLGTLALTSYAIGNSIALLFQIGPNSLGIAIVTVVGQCIGRRNVEDARKFIISMIGLGTILFLIADAVLIPLFPLLIKLFSPPEEIISTIFTLILISAVGHPLLWPASFIMPSALRAAGDSSFTSIASLLSMWLLRVVLGYLLGITFGFGIIGVWTAMNIEWGMRTLIFIWRFKGKKWYAHKLV</sequence>
<feature type="transmembrane region" description="Helical" evidence="13">
    <location>
        <begin position="366"/>
        <end position="385"/>
    </location>
</feature>
<evidence type="ECO:0000256" key="4">
    <source>
        <dbReference type="ARBA" id="ARBA00020268"/>
    </source>
</evidence>
<dbReference type="AlphaFoldDB" id="A0A2N5HSM7"/>
<dbReference type="GO" id="GO:0042910">
    <property type="term" value="F:xenobiotic transmembrane transporter activity"/>
    <property type="evidence" value="ECO:0007669"/>
    <property type="project" value="InterPro"/>
</dbReference>
<keyword evidence="10" id="KW-0406">Ion transport</keyword>
<evidence type="ECO:0000256" key="6">
    <source>
        <dbReference type="ARBA" id="ARBA00022449"/>
    </source>
</evidence>
<dbReference type="NCBIfam" id="TIGR00797">
    <property type="entry name" value="matE"/>
    <property type="match status" value="1"/>
</dbReference>
<keyword evidence="11 13" id="KW-0472">Membrane</keyword>
<evidence type="ECO:0000256" key="12">
    <source>
        <dbReference type="ARBA" id="ARBA00031636"/>
    </source>
</evidence>
<feature type="transmembrane region" description="Helical" evidence="13">
    <location>
        <begin position="30"/>
        <end position="54"/>
    </location>
</feature>
<feature type="transmembrane region" description="Helical" evidence="13">
    <location>
        <begin position="209"/>
        <end position="230"/>
    </location>
</feature>
<evidence type="ECO:0000256" key="2">
    <source>
        <dbReference type="ARBA" id="ARBA00004651"/>
    </source>
</evidence>
<evidence type="ECO:0000256" key="7">
    <source>
        <dbReference type="ARBA" id="ARBA00022475"/>
    </source>
</evidence>
<evidence type="ECO:0000256" key="9">
    <source>
        <dbReference type="ARBA" id="ARBA00022989"/>
    </source>
</evidence>
<keyword evidence="15" id="KW-1185">Reference proteome</keyword>